<dbReference type="Gene3D" id="3.40.50.1010">
    <property type="entry name" value="5'-nuclease"/>
    <property type="match status" value="1"/>
</dbReference>
<organism evidence="6 7">
    <name type="scientific">Streptomyces azureus</name>
    <dbReference type="NCBI Taxonomy" id="146537"/>
    <lineage>
        <taxon>Bacteria</taxon>
        <taxon>Bacillati</taxon>
        <taxon>Actinomycetota</taxon>
        <taxon>Actinomycetes</taxon>
        <taxon>Kitasatosporales</taxon>
        <taxon>Streptomycetaceae</taxon>
        <taxon>Streptomyces</taxon>
    </lineage>
</organism>
<reference evidence="6" key="1">
    <citation type="journal article" date="2015" name="Genome Announc.">
        <title>Draft Genome Sequence of Thiostrepton-Producing Streptomyces azureus ATCC 14921.</title>
        <authorList>
            <person name="Sakihara K."/>
            <person name="Maeda J."/>
            <person name="Tashiro K."/>
            <person name="Fujino Y."/>
            <person name="Kuhara S."/>
            <person name="Ohshima T."/>
            <person name="Ogata S."/>
            <person name="Doi K."/>
        </authorList>
    </citation>
    <scope>NUCLEOTIDE SEQUENCE [LARGE SCALE GENOMIC DNA]</scope>
    <source>
        <strain evidence="6">ATCC14921</strain>
    </source>
</reference>
<dbReference type="GO" id="GO:0046872">
    <property type="term" value="F:metal ion binding"/>
    <property type="evidence" value="ECO:0007669"/>
    <property type="project" value="UniProtKB-KW"/>
</dbReference>
<evidence type="ECO:0000256" key="2">
    <source>
        <dbReference type="ARBA" id="ARBA00022723"/>
    </source>
</evidence>
<dbReference type="AlphaFoldDB" id="A0A0K8PN99"/>
<proteinExistence type="predicted"/>
<evidence type="ECO:0000256" key="1">
    <source>
        <dbReference type="ARBA" id="ARBA00022722"/>
    </source>
</evidence>
<dbReference type="PATRIC" id="fig|146537.3.peg.4297"/>
<name>A0A0K8PN99_STRAJ</name>
<sequence>MWPNSYKVLRAAYRGDIQVVASTLLLVELNGHKGDVAAIDRDRVVDEYLDRLDVQWVEVDILVAREVRQLAAQYNLRGPDATHLATAIRMKADYFFSRDKAFPHGQTIGITHVTGPREVWNPTTDDAEIDVMASSELGS</sequence>
<evidence type="ECO:0000256" key="4">
    <source>
        <dbReference type="ARBA" id="ARBA00022842"/>
    </source>
</evidence>
<dbReference type="InterPro" id="IPR002716">
    <property type="entry name" value="PIN_dom"/>
</dbReference>
<evidence type="ECO:0000313" key="6">
    <source>
        <dbReference type="EMBL" id="GAP49223.1"/>
    </source>
</evidence>
<accession>A0A0K8PN99</accession>
<evidence type="ECO:0000259" key="5">
    <source>
        <dbReference type="Pfam" id="PF01850"/>
    </source>
</evidence>
<keyword evidence="1" id="KW-0540">Nuclease</keyword>
<keyword evidence="2" id="KW-0479">Metal-binding</keyword>
<dbReference type="SUPFAM" id="SSF88723">
    <property type="entry name" value="PIN domain-like"/>
    <property type="match status" value="1"/>
</dbReference>
<dbReference type="GO" id="GO:0004518">
    <property type="term" value="F:nuclease activity"/>
    <property type="evidence" value="ECO:0007669"/>
    <property type="project" value="UniProtKB-KW"/>
</dbReference>
<dbReference type="GO" id="GO:0016787">
    <property type="term" value="F:hydrolase activity"/>
    <property type="evidence" value="ECO:0007669"/>
    <property type="project" value="UniProtKB-KW"/>
</dbReference>
<keyword evidence="3" id="KW-0378">Hydrolase</keyword>
<evidence type="ECO:0000313" key="7">
    <source>
        <dbReference type="Proteomes" id="UP000053859"/>
    </source>
</evidence>
<dbReference type="InterPro" id="IPR029060">
    <property type="entry name" value="PIN-like_dom_sf"/>
</dbReference>
<protein>
    <submittedName>
        <fullName evidence="6">PilT protein domain protein</fullName>
    </submittedName>
</protein>
<keyword evidence="7" id="KW-1185">Reference proteome</keyword>
<dbReference type="Pfam" id="PF01850">
    <property type="entry name" value="PIN"/>
    <property type="match status" value="1"/>
</dbReference>
<gene>
    <name evidence="6" type="ORF">SAZU_4087</name>
</gene>
<feature type="domain" description="PIN" evidence="5">
    <location>
        <begin position="17"/>
        <end position="103"/>
    </location>
</feature>
<keyword evidence="4" id="KW-0460">Magnesium</keyword>
<dbReference type="Proteomes" id="UP000053859">
    <property type="component" value="Unassembled WGS sequence"/>
</dbReference>
<evidence type="ECO:0000256" key="3">
    <source>
        <dbReference type="ARBA" id="ARBA00022801"/>
    </source>
</evidence>
<dbReference type="EMBL" id="DF968294">
    <property type="protein sequence ID" value="GAP49223.1"/>
    <property type="molecule type" value="Genomic_DNA"/>
</dbReference>